<dbReference type="PATRIC" id="fig|28092.6.peg.4112"/>
<gene>
    <name evidence="2" type="ORF">WM40_17485</name>
</gene>
<dbReference type="Proteomes" id="UP000033618">
    <property type="component" value="Unassembled WGS sequence"/>
</dbReference>
<dbReference type="InterPro" id="IPR036928">
    <property type="entry name" value="AS_sf"/>
</dbReference>
<evidence type="ECO:0000313" key="2">
    <source>
        <dbReference type="EMBL" id="KKB62466.1"/>
    </source>
</evidence>
<dbReference type="Pfam" id="PF01425">
    <property type="entry name" value="Amidase"/>
    <property type="match status" value="1"/>
</dbReference>
<dbReference type="NCBIfam" id="NF004816">
    <property type="entry name" value="PRK06170.1"/>
    <property type="match status" value="1"/>
</dbReference>
<sequence>MIYAGAHEQARALAGGEVSAEALLEQILARIDRLDPTLNAVVFIDEAGARAAAKAADTALQQGVRLPLLGVPVTVKESFDVEGWPTTVGDVRYQDNLAVQDAPAVAALRAAGAILIGKTNVPLGLADLQSFNEIYGLTRNPWDLSRTPGGSSGGSATALAAGFSSLELGTDIGGSIRIPAHFTGVFGHKPSQGLISLRGTGVPQGRHATRDLVVAGPLARTAADLELALDLLVNQDPVEKKAWRVSLPPARHAKLADFRVLLLAQWPGTDASISEQEVIKRTARNLRAHHVTVFTPETLARAAPDAVLPDLVAAHALYRGLLGASLASPPPLDASAAARLAALADNDASADATWLRSFSISHRDWLLQHEARLALRAQWEKLFNHIDVVLTPVAPLPAFAHNAASEKDARRFPVSYEDGERELYFRELFHWAGLPVVPGLPATSFPVGLDASGLPIGAQVVGAYLEDRTPLAFARLYEAAFGGFIPPSGY</sequence>
<proteinExistence type="predicted"/>
<comment type="caution">
    <text evidence="2">The sequence shown here is derived from an EMBL/GenBank/DDBJ whole genome shotgun (WGS) entry which is preliminary data.</text>
</comment>
<keyword evidence="3" id="KW-1185">Reference proteome</keyword>
<dbReference type="PANTHER" id="PTHR43372">
    <property type="entry name" value="FATTY-ACID AMIDE HYDROLASE"/>
    <property type="match status" value="1"/>
</dbReference>
<dbReference type="STRING" id="28092.WM40_17485"/>
<dbReference type="EMBL" id="LAQU01000020">
    <property type="protein sequence ID" value="KKB62466.1"/>
    <property type="molecule type" value="Genomic_DNA"/>
</dbReference>
<protein>
    <submittedName>
        <fullName evidence="2">Amidase</fullName>
    </submittedName>
</protein>
<dbReference type="Gene3D" id="3.90.1300.10">
    <property type="entry name" value="Amidase signature (AS) domain"/>
    <property type="match status" value="1"/>
</dbReference>
<feature type="domain" description="Amidase" evidence="1">
    <location>
        <begin position="23"/>
        <end position="469"/>
    </location>
</feature>
<dbReference type="PANTHER" id="PTHR43372:SF4">
    <property type="entry name" value="FATTY-ACID AMIDE HYDROLASE 2"/>
    <property type="match status" value="1"/>
</dbReference>
<dbReference type="GO" id="GO:0012505">
    <property type="term" value="C:endomembrane system"/>
    <property type="evidence" value="ECO:0007669"/>
    <property type="project" value="TreeGrafter"/>
</dbReference>
<name>A0A0F5JX73_9BURK</name>
<dbReference type="SUPFAM" id="SSF75304">
    <property type="entry name" value="Amidase signature (AS) enzymes"/>
    <property type="match status" value="1"/>
</dbReference>
<dbReference type="InterPro" id="IPR052739">
    <property type="entry name" value="FAAH2"/>
</dbReference>
<accession>A0A0F5JX73</accession>
<dbReference type="InterPro" id="IPR023631">
    <property type="entry name" value="Amidase_dom"/>
</dbReference>
<organism evidence="2 3">
    <name type="scientific">Robbsia andropogonis</name>
    <dbReference type="NCBI Taxonomy" id="28092"/>
    <lineage>
        <taxon>Bacteria</taxon>
        <taxon>Pseudomonadati</taxon>
        <taxon>Pseudomonadota</taxon>
        <taxon>Betaproteobacteria</taxon>
        <taxon>Burkholderiales</taxon>
        <taxon>Burkholderiaceae</taxon>
        <taxon>Robbsia</taxon>
    </lineage>
</organism>
<evidence type="ECO:0000313" key="3">
    <source>
        <dbReference type="Proteomes" id="UP000033618"/>
    </source>
</evidence>
<evidence type="ECO:0000259" key="1">
    <source>
        <dbReference type="Pfam" id="PF01425"/>
    </source>
</evidence>
<reference evidence="2 3" key="1">
    <citation type="submission" date="2015-03" db="EMBL/GenBank/DDBJ databases">
        <title>Draft Genome Sequence of Burkholderia andropogonis type strain ICMP2807, isolated from Sorghum bicolor.</title>
        <authorList>
            <person name="Lopes-Santos L."/>
            <person name="Castro D.B."/>
            <person name="Ottoboni L.M."/>
            <person name="Park D."/>
            <person name="Weirc B.S."/>
            <person name="Destefano S.A."/>
        </authorList>
    </citation>
    <scope>NUCLEOTIDE SEQUENCE [LARGE SCALE GENOMIC DNA]</scope>
    <source>
        <strain evidence="2 3">ICMP2807</strain>
    </source>
</reference>
<dbReference type="AlphaFoldDB" id="A0A0F5JX73"/>